<accession>A0A133XVL3</accession>
<evidence type="ECO:0000256" key="2">
    <source>
        <dbReference type="ARBA" id="ARBA00007131"/>
    </source>
</evidence>
<comment type="cofactor">
    <cofactor evidence="1">
        <name>thiamine diphosphate</name>
        <dbReference type="ChEBI" id="CHEBI:58937"/>
    </cofactor>
</comment>
<dbReference type="RefSeq" id="WP_197414544.1">
    <property type="nucleotide sequence ID" value="NZ_KQ959487.1"/>
</dbReference>
<feature type="domain" description="Transketolase N-terminal" evidence="4">
    <location>
        <begin position="27"/>
        <end position="284"/>
    </location>
</feature>
<evidence type="ECO:0000256" key="3">
    <source>
        <dbReference type="ARBA" id="ARBA00023052"/>
    </source>
</evidence>
<evidence type="ECO:0000313" key="6">
    <source>
        <dbReference type="Proteomes" id="UP000070675"/>
    </source>
</evidence>
<dbReference type="Proteomes" id="UP000070675">
    <property type="component" value="Unassembled WGS sequence"/>
</dbReference>
<dbReference type="PATRIC" id="fig|1393034.3.peg.575"/>
<dbReference type="InterPro" id="IPR029061">
    <property type="entry name" value="THDP-binding"/>
</dbReference>
<comment type="caution">
    <text evidence="5">The sequence shown here is derived from an EMBL/GenBank/DDBJ whole genome shotgun (WGS) entry which is preliminary data.</text>
</comment>
<dbReference type="CDD" id="cd02012">
    <property type="entry name" value="TPP_TK"/>
    <property type="match status" value="1"/>
</dbReference>
<dbReference type="STRING" id="1393034.HMPREF3192_00594"/>
<gene>
    <name evidence="5" type="ORF">HMPREF3192_00594</name>
</gene>
<dbReference type="InterPro" id="IPR005474">
    <property type="entry name" value="Transketolase_N"/>
</dbReference>
<reference evidence="6" key="1">
    <citation type="submission" date="2016-01" db="EMBL/GenBank/DDBJ databases">
        <authorList>
            <person name="Mitreva M."/>
            <person name="Pepin K.H."/>
            <person name="Mihindukulasuriya K.A."/>
            <person name="Fulton R."/>
            <person name="Fronick C."/>
            <person name="O'Laughlin M."/>
            <person name="Miner T."/>
            <person name="Herter B."/>
            <person name="Rosa B.A."/>
            <person name="Cordes M."/>
            <person name="Tomlinson C."/>
            <person name="Wollam A."/>
            <person name="Palsikar V.B."/>
            <person name="Mardis E.R."/>
            <person name="Wilson R.K."/>
        </authorList>
    </citation>
    <scope>NUCLEOTIDE SEQUENCE [LARGE SCALE GENOMIC DNA]</scope>
    <source>
        <strain evidence="6">DNF00019</strain>
    </source>
</reference>
<name>A0A133XVL3_9ACTN</name>
<dbReference type="PANTHER" id="PTHR47514:SF1">
    <property type="entry name" value="TRANSKETOLASE N-TERMINAL SECTION-RELATED"/>
    <property type="match status" value="1"/>
</dbReference>
<dbReference type="Pfam" id="PF00456">
    <property type="entry name" value="Transketolase_N"/>
    <property type="match status" value="1"/>
</dbReference>
<dbReference type="SUPFAM" id="SSF52518">
    <property type="entry name" value="Thiamin diphosphate-binding fold (THDP-binding)"/>
    <property type="match status" value="1"/>
</dbReference>
<proteinExistence type="inferred from homology"/>
<dbReference type="PANTHER" id="PTHR47514">
    <property type="entry name" value="TRANSKETOLASE N-TERMINAL SECTION-RELATED"/>
    <property type="match status" value="1"/>
</dbReference>
<organism evidence="5 6">
    <name type="scientific">Atopobium deltae</name>
    <dbReference type="NCBI Taxonomy" id="1393034"/>
    <lineage>
        <taxon>Bacteria</taxon>
        <taxon>Bacillati</taxon>
        <taxon>Actinomycetota</taxon>
        <taxon>Coriobacteriia</taxon>
        <taxon>Coriobacteriales</taxon>
        <taxon>Atopobiaceae</taxon>
        <taxon>Atopobium</taxon>
    </lineage>
</organism>
<dbReference type="AlphaFoldDB" id="A0A133XVL3"/>
<keyword evidence="6" id="KW-1185">Reference proteome</keyword>
<dbReference type="EMBL" id="LSCR01000007">
    <property type="protein sequence ID" value="KXB34981.1"/>
    <property type="molecule type" value="Genomic_DNA"/>
</dbReference>
<protein>
    <submittedName>
        <fullName evidence="5">Transketolase, thiamine diphosphate binding domain protein</fullName>
    </submittedName>
</protein>
<dbReference type="Gene3D" id="3.40.50.970">
    <property type="match status" value="1"/>
</dbReference>
<keyword evidence="3" id="KW-0786">Thiamine pyrophosphate</keyword>
<comment type="similarity">
    <text evidence="2">Belongs to the transketolase family.</text>
</comment>
<evidence type="ECO:0000313" key="5">
    <source>
        <dbReference type="EMBL" id="KXB34981.1"/>
    </source>
</evidence>
<dbReference type="GO" id="GO:0000287">
    <property type="term" value="F:magnesium ion binding"/>
    <property type="evidence" value="ECO:0007669"/>
    <property type="project" value="UniProtKB-ARBA"/>
</dbReference>
<evidence type="ECO:0000259" key="4">
    <source>
        <dbReference type="Pfam" id="PF00456"/>
    </source>
</evidence>
<sequence length="296" mass="32048">MEKQQLDACASGGCTTDGRSLDAPALKKLANEIRKSIIVGVHAAKSGHPGGSLSATEIFTYLYFVEMNINSKNPNDPARDRFVLSKGHCAPGLYATLAEKGFFSKDELITLRHVNSTLQGHPNMNDTPGVDMTTGSLGQGISAAVGMATSAKIFGDDFRVYALLGDGEIEEGQVWEAAMFAGNHKLDNLIVIVDNNNLQIDGTIVEVNPPYPIDEKFEAFNFHVINVVDGNDFDQLRAAFTEAHSVKDKPVAIICKTIKGKGVSYMENQVGWHGKAPNDEQAEQALLELEKIGEQL</sequence>
<evidence type="ECO:0000256" key="1">
    <source>
        <dbReference type="ARBA" id="ARBA00001964"/>
    </source>
</evidence>